<dbReference type="AlphaFoldDB" id="U2Q1C3"/>
<keyword evidence="3" id="KW-0732">Signal</keyword>
<proteinExistence type="inferred from homology"/>
<keyword evidence="2" id="KW-0813">Transport</keyword>
<dbReference type="GO" id="GO:1904680">
    <property type="term" value="F:peptide transmembrane transporter activity"/>
    <property type="evidence" value="ECO:0007669"/>
    <property type="project" value="TreeGrafter"/>
</dbReference>
<keyword evidence="6" id="KW-1185">Reference proteome</keyword>
<dbReference type="Pfam" id="PF00496">
    <property type="entry name" value="SBP_bac_5"/>
    <property type="match status" value="1"/>
</dbReference>
<dbReference type="GO" id="GO:0015833">
    <property type="term" value="P:peptide transport"/>
    <property type="evidence" value="ECO:0007669"/>
    <property type="project" value="TreeGrafter"/>
</dbReference>
<sequence length="303" mass="32676">MWRPLVRFVVAGARRRIVVRGNPVRVRSCPAAVNGNEVEGQQVGNAAAGDPALRRAMVTGVNRQQMIDDSLMGHGTVALDIFDSFDWGIKADTASLVDGDAAGAQRILEDAGWRAGSDGIRAEDDQRASFQLLYPPNDSGRQAIAEAFSAQMAPLGIEVEPTSGDFTWQVDHNRSNAVVLGGGRLNPYHEYTMLRSSSGHSRGWSNISCYANPTVDGHLDEALAASDQGTAREQWHAALWDGTTGGSILGDAPYVTICYIVTICSITHNYFVRDGLGIGTQRVHPHDHFLQVIHNLGSWGVSA</sequence>
<evidence type="ECO:0000313" key="6">
    <source>
        <dbReference type="Proteomes" id="UP000017052"/>
    </source>
</evidence>
<protein>
    <submittedName>
        <fullName evidence="5">ABC transporter, substrate-binding protein, family 5 domain protein</fullName>
    </submittedName>
</protein>
<feature type="domain" description="Solute-binding protein family 5" evidence="4">
    <location>
        <begin position="45"/>
        <end position="182"/>
    </location>
</feature>
<gene>
    <name evidence="5" type="ORF">HMPREF0682_1225</name>
</gene>
<reference evidence="5" key="1">
    <citation type="submission" date="2013-08" db="EMBL/GenBank/DDBJ databases">
        <authorList>
            <person name="Durkin A.S."/>
            <person name="Haft D.R."/>
            <person name="McCorrison J."/>
            <person name="Torralba M."/>
            <person name="Gillis M."/>
            <person name="Haft D.H."/>
            <person name="Methe B."/>
            <person name="Sutton G."/>
            <person name="Nelson K.E."/>
        </authorList>
    </citation>
    <scope>NUCLEOTIDE SEQUENCE [LARGE SCALE GENOMIC DNA]</scope>
    <source>
        <strain evidence="5">F0233</strain>
    </source>
</reference>
<comment type="similarity">
    <text evidence="1">Belongs to the bacterial solute-binding protein 5 family.</text>
</comment>
<dbReference type="Proteomes" id="UP000017052">
    <property type="component" value="Unassembled WGS sequence"/>
</dbReference>
<evidence type="ECO:0000313" key="5">
    <source>
        <dbReference type="EMBL" id="ERK49804.1"/>
    </source>
</evidence>
<dbReference type="Gene3D" id="3.10.105.10">
    <property type="entry name" value="Dipeptide-binding Protein, Domain 3"/>
    <property type="match status" value="1"/>
</dbReference>
<accession>U2Q1C3</accession>
<dbReference type="PANTHER" id="PTHR30290:SF9">
    <property type="entry name" value="OLIGOPEPTIDE-BINDING PROTEIN APPA"/>
    <property type="match status" value="1"/>
</dbReference>
<evidence type="ECO:0000256" key="2">
    <source>
        <dbReference type="ARBA" id="ARBA00022448"/>
    </source>
</evidence>
<name>U2Q1C3_9ACTN</name>
<dbReference type="PANTHER" id="PTHR30290">
    <property type="entry name" value="PERIPLASMIC BINDING COMPONENT OF ABC TRANSPORTER"/>
    <property type="match status" value="1"/>
</dbReference>
<organism evidence="5 6">
    <name type="scientific">Propionibacterium acidifaciens F0233</name>
    <dbReference type="NCBI Taxonomy" id="553198"/>
    <lineage>
        <taxon>Bacteria</taxon>
        <taxon>Bacillati</taxon>
        <taxon>Actinomycetota</taxon>
        <taxon>Actinomycetes</taxon>
        <taxon>Propionibacteriales</taxon>
        <taxon>Propionibacteriaceae</taxon>
        <taxon>Propionibacterium</taxon>
    </lineage>
</organism>
<dbReference type="InterPro" id="IPR039424">
    <property type="entry name" value="SBP_5"/>
</dbReference>
<evidence type="ECO:0000259" key="4">
    <source>
        <dbReference type="Pfam" id="PF00496"/>
    </source>
</evidence>
<dbReference type="EMBL" id="ACVN02000319">
    <property type="protein sequence ID" value="ERK49804.1"/>
    <property type="molecule type" value="Genomic_DNA"/>
</dbReference>
<dbReference type="InterPro" id="IPR000914">
    <property type="entry name" value="SBP_5_dom"/>
</dbReference>
<comment type="caution">
    <text evidence="5">The sequence shown here is derived from an EMBL/GenBank/DDBJ whole genome shotgun (WGS) entry which is preliminary data.</text>
</comment>
<evidence type="ECO:0000256" key="1">
    <source>
        <dbReference type="ARBA" id="ARBA00005695"/>
    </source>
</evidence>
<evidence type="ECO:0000256" key="3">
    <source>
        <dbReference type="ARBA" id="ARBA00022729"/>
    </source>
</evidence>
<dbReference type="SUPFAM" id="SSF53850">
    <property type="entry name" value="Periplasmic binding protein-like II"/>
    <property type="match status" value="1"/>
</dbReference>